<comment type="caution">
    <text evidence="1">The sequence shown here is derived from an EMBL/GenBank/DDBJ whole genome shotgun (WGS) entry which is preliminary data.</text>
</comment>
<dbReference type="OrthoDB" id="5117410at2"/>
<organism evidence="1 2">
    <name type="scientific">Microbacterium rhizomatis</name>
    <dbReference type="NCBI Taxonomy" id="1631477"/>
    <lineage>
        <taxon>Bacteria</taxon>
        <taxon>Bacillati</taxon>
        <taxon>Actinomycetota</taxon>
        <taxon>Actinomycetes</taxon>
        <taxon>Micrococcales</taxon>
        <taxon>Microbacteriaceae</taxon>
        <taxon>Microbacterium</taxon>
    </lineage>
</organism>
<evidence type="ECO:0000313" key="1">
    <source>
        <dbReference type="EMBL" id="KAA9104548.1"/>
    </source>
</evidence>
<keyword evidence="2" id="KW-1185">Reference proteome</keyword>
<protein>
    <submittedName>
        <fullName evidence="1">Uncharacterized protein</fullName>
    </submittedName>
</protein>
<accession>A0A5J5IZ32</accession>
<dbReference type="EMBL" id="VYSA01000008">
    <property type="protein sequence ID" value="KAA9104548.1"/>
    <property type="molecule type" value="Genomic_DNA"/>
</dbReference>
<gene>
    <name evidence="1" type="ORF">F6B43_19475</name>
</gene>
<name>A0A5J5IZ32_9MICO</name>
<evidence type="ECO:0000313" key="2">
    <source>
        <dbReference type="Proteomes" id="UP000325827"/>
    </source>
</evidence>
<sequence length="112" mass="12244">MTTPRNFRAHVELTAQTASPVMRSGVYESVGEFFELVAAVAADPLERFEPVPGNEWVRPGLAGAVAYQEPADVDSGFGFALAVYVEGDVTVYRFRRFEDAARAGRLWSAGMI</sequence>
<dbReference type="Proteomes" id="UP000325827">
    <property type="component" value="Unassembled WGS sequence"/>
</dbReference>
<reference evidence="2" key="1">
    <citation type="submission" date="2019-09" db="EMBL/GenBank/DDBJ databases">
        <title>Mumia zhuanghuii sp. nov. isolated from the intestinal contents of plateau pika (Ochotona curzoniae) in the Qinghai-Tibet plateau of China.</title>
        <authorList>
            <person name="Tian Z."/>
        </authorList>
    </citation>
    <scope>NUCLEOTIDE SEQUENCE [LARGE SCALE GENOMIC DNA]</scope>
    <source>
        <strain evidence="2">JCM 30598</strain>
    </source>
</reference>
<dbReference type="RefSeq" id="WP_150450775.1">
    <property type="nucleotide sequence ID" value="NZ_VYSA01000008.1"/>
</dbReference>
<proteinExistence type="predicted"/>
<dbReference type="AlphaFoldDB" id="A0A5J5IZ32"/>